<dbReference type="InterPro" id="IPR036869">
    <property type="entry name" value="J_dom_sf"/>
</dbReference>
<evidence type="ECO:0000256" key="2">
    <source>
        <dbReference type="SAM" id="SignalP"/>
    </source>
</evidence>
<feature type="domain" description="J" evidence="3">
    <location>
        <begin position="19"/>
        <end position="85"/>
    </location>
</feature>
<name>A0A1J4KJK0_9EUKA</name>
<dbReference type="InterPro" id="IPR052448">
    <property type="entry name" value="DnaJ_C16_autophagy_reg"/>
</dbReference>
<dbReference type="Pfam" id="PF00226">
    <property type="entry name" value="DnaJ"/>
    <property type="match status" value="1"/>
</dbReference>
<dbReference type="CDD" id="cd06257">
    <property type="entry name" value="DnaJ"/>
    <property type="match status" value="1"/>
</dbReference>
<comment type="caution">
    <text evidence="4">The sequence shown here is derived from an EMBL/GenBank/DDBJ whole genome shotgun (WGS) entry which is preliminary data.</text>
</comment>
<feature type="chain" id="PRO_5012882023" description="J domain-containing protein" evidence="2">
    <location>
        <begin position="18"/>
        <end position="494"/>
    </location>
</feature>
<evidence type="ECO:0000256" key="1">
    <source>
        <dbReference type="SAM" id="Phobius"/>
    </source>
</evidence>
<evidence type="ECO:0000313" key="4">
    <source>
        <dbReference type="EMBL" id="OHT09988.1"/>
    </source>
</evidence>
<dbReference type="SMART" id="SM00271">
    <property type="entry name" value="DnaJ"/>
    <property type="match status" value="1"/>
</dbReference>
<dbReference type="OrthoDB" id="10250354at2759"/>
<protein>
    <recommendedName>
        <fullName evidence="3">J domain-containing protein</fullName>
    </recommendedName>
</protein>
<dbReference type="SUPFAM" id="SSF46565">
    <property type="entry name" value="Chaperone J-domain"/>
    <property type="match status" value="1"/>
</dbReference>
<dbReference type="Proteomes" id="UP000179807">
    <property type="component" value="Unassembled WGS sequence"/>
</dbReference>
<proteinExistence type="predicted"/>
<keyword evidence="1" id="KW-1133">Transmembrane helix</keyword>
<evidence type="ECO:0000313" key="5">
    <source>
        <dbReference type="Proteomes" id="UP000179807"/>
    </source>
</evidence>
<feature type="signal peptide" evidence="2">
    <location>
        <begin position="1"/>
        <end position="17"/>
    </location>
</feature>
<keyword evidence="1" id="KW-0472">Membrane</keyword>
<gene>
    <name evidence="4" type="ORF">TRFO_20990</name>
</gene>
<dbReference type="EMBL" id="MLAK01000625">
    <property type="protein sequence ID" value="OHT09988.1"/>
    <property type="molecule type" value="Genomic_DNA"/>
</dbReference>
<dbReference type="GeneID" id="94836405"/>
<dbReference type="PANTHER" id="PTHR44303:SF2">
    <property type="entry name" value="DNAJ HOMOLOG SUBFAMILY C MEMBER 16"/>
    <property type="match status" value="1"/>
</dbReference>
<organism evidence="4 5">
    <name type="scientific">Tritrichomonas foetus</name>
    <dbReference type="NCBI Taxonomy" id="1144522"/>
    <lineage>
        <taxon>Eukaryota</taxon>
        <taxon>Metamonada</taxon>
        <taxon>Parabasalia</taxon>
        <taxon>Tritrichomonadida</taxon>
        <taxon>Tritrichomonadidae</taxon>
        <taxon>Tritrichomonas</taxon>
    </lineage>
</organism>
<dbReference type="Gene3D" id="1.10.287.110">
    <property type="entry name" value="DnaJ domain"/>
    <property type="match status" value="1"/>
</dbReference>
<dbReference type="PROSITE" id="PS50076">
    <property type="entry name" value="DNAJ_2"/>
    <property type="match status" value="1"/>
</dbReference>
<dbReference type="RefSeq" id="XP_068363124.1">
    <property type="nucleotide sequence ID" value="XM_068501701.1"/>
</dbReference>
<keyword evidence="5" id="KW-1185">Reference proteome</keyword>
<dbReference type="SUPFAM" id="SSF52833">
    <property type="entry name" value="Thioredoxin-like"/>
    <property type="match status" value="1"/>
</dbReference>
<dbReference type="InterPro" id="IPR036249">
    <property type="entry name" value="Thioredoxin-like_sf"/>
</dbReference>
<dbReference type="PANTHER" id="PTHR44303">
    <property type="entry name" value="DNAJ HOMOLOG SUBFAMILY C MEMBER 16"/>
    <property type="match status" value="1"/>
</dbReference>
<evidence type="ECO:0000259" key="3">
    <source>
        <dbReference type="PROSITE" id="PS50076"/>
    </source>
</evidence>
<keyword evidence="1" id="KW-0812">Transmembrane</keyword>
<dbReference type="Gene3D" id="3.40.30.10">
    <property type="entry name" value="Glutaredoxin"/>
    <property type="match status" value="1"/>
</dbReference>
<dbReference type="VEuPathDB" id="TrichDB:TRFO_20990"/>
<dbReference type="PRINTS" id="PR00625">
    <property type="entry name" value="JDOMAIN"/>
</dbReference>
<dbReference type="InterPro" id="IPR001623">
    <property type="entry name" value="DnaJ_domain"/>
</dbReference>
<reference evidence="4" key="1">
    <citation type="submission" date="2016-10" db="EMBL/GenBank/DDBJ databases">
        <authorList>
            <person name="Benchimol M."/>
            <person name="Almeida L.G."/>
            <person name="Vasconcelos A.T."/>
            <person name="Perreira-Neves A."/>
            <person name="Rosa I.A."/>
            <person name="Tasca T."/>
            <person name="Bogo M.R."/>
            <person name="de Souza W."/>
        </authorList>
    </citation>
    <scope>NUCLEOTIDE SEQUENCE [LARGE SCALE GENOMIC DNA]</scope>
    <source>
        <strain evidence="4">K</strain>
    </source>
</reference>
<keyword evidence="2" id="KW-0732">Signal</keyword>
<sequence length="494" mass="58183">MIFVFLVSFCAPTLHHGDDPYKILGVRRDATNDEIKKAYRQMTKKYHPDVTKMDKKEAEKIWVRATDAYELLTDQSRRRIYDQTGQVSDEPGPEYEYRQHQGRHYHYQQGGDDFFFQFFNFGNFGKPFSFQTDEINEDNLMSTLQTHKECVAFVYSRNDPFTSVYGSFFEEVANEYDQILKFVRNDISNGQQFAINSHLKAVPSFVYLRLNEDETITRRSQKGIGSREELIKWIEKCQNIKVKHFTSLSSLQRWINANHEYTRIITIERGKEPSREFKHAASRYPYCKFAVLSDDYVKAIQEFKLTQFPANLVIRGKKIIKLQSWNDVERYSKPFFLMLQRKTLQKECYNFCLLRSGQPNESIMSNFTNFVEAPTTWISSSSSFAKSLNLKPGEWALITGKTKQYVKIDINQKYVEISKFLNNKSKLKPLECEVDWTFRSLFETLIEFGGVILSYFNPMRYFDMIMNSGFLMDILLFLFFILFIFPTIAKFLGV</sequence>
<dbReference type="AlphaFoldDB" id="A0A1J4KJK0"/>
<accession>A0A1J4KJK0</accession>
<feature type="transmembrane region" description="Helical" evidence="1">
    <location>
        <begin position="468"/>
        <end position="489"/>
    </location>
</feature>